<dbReference type="Proteomes" id="UP000034293">
    <property type="component" value="Unassembled WGS sequence"/>
</dbReference>
<evidence type="ECO:0000313" key="1">
    <source>
        <dbReference type="EMBL" id="KKR64369.1"/>
    </source>
</evidence>
<sequence>MKKNILFIVVLVLLFLAVGMGGLVLGMSSPKFLTGIKDYQTAKKNAKERTAFQALADAVTPKEGFTLPISWGDLGKELVEAGVIDQAKFEEAVQATPEQKKILEGGTDAPVTINSENSQFVVDLLWAIGLAQKSIIYTDGPFGNEYKGQEGNFASTGGWTLAKGDATKYLNKFNLIALTPDQQKRVADIAQNIYRPCCDNPTWFPDCNHGMAALGAIEMMVAKNLSDDEIYRNILKLNSFWFPDNYLTAAIYFDRQNISWDKVDAKKVLGKDFSSATGAQRLQSIVGPLPGQPTGGSCGA</sequence>
<name>A0A0G0SHS7_9BACT</name>
<organism evidence="1 2">
    <name type="scientific">Candidatus Woesebacteria bacterium GW2011_GWA1_40_43</name>
    <dbReference type="NCBI Taxonomy" id="1618553"/>
    <lineage>
        <taxon>Bacteria</taxon>
        <taxon>Candidatus Woeseibacteriota</taxon>
    </lineage>
</organism>
<dbReference type="AlphaFoldDB" id="A0A0G0SHS7"/>
<accession>A0A0G0SHS7</accession>
<gene>
    <name evidence="1" type="ORF">UU02_C0009G0018</name>
</gene>
<dbReference type="EMBL" id="LBZA01000009">
    <property type="protein sequence ID" value="KKR64369.1"/>
    <property type="molecule type" value="Genomic_DNA"/>
</dbReference>
<protein>
    <submittedName>
        <fullName evidence="1">Uncharacterized protein</fullName>
    </submittedName>
</protein>
<reference evidence="1 2" key="1">
    <citation type="journal article" date="2015" name="Nature">
        <title>rRNA introns, odd ribosomes, and small enigmatic genomes across a large radiation of phyla.</title>
        <authorList>
            <person name="Brown C.T."/>
            <person name="Hug L.A."/>
            <person name="Thomas B.C."/>
            <person name="Sharon I."/>
            <person name="Castelle C.J."/>
            <person name="Singh A."/>
            <person name="Wilkins M.J."/>
            <person name="Williams K.H."/>
            <person name="Banfield J.F."/>
        </authorList>
    </citation>
    <scope>NUCLEOTIDE SEQUENCE [LARGE SCALE GENOMIC DNA]</scope>
</reference>
<proteinExistence type="predicted"/>
<comment type="caution">
    <text evidence="1">The sequence shown here is derived from an EMBL/GenBank/DDBJ whole genome shotgun (WGS) entry which is preliminary data.</text>
</comment>
<evidence type="ECO:0000313" key="2">
    <source>
        <dbReference type="Proteomes" id="UP000034293"/>
    </source>
</evidence>